<dbReference type="Pfam" id="PF00563">
    <property type="entry name" value="EAL"/>
    <property type="match status" value="1"/>
</dbReference>
<dbReference type="Gene3D" id="1.10.10.10">
    <property type="entry name" value="Winged helix-like DNA-binding domain superfamily/Winged helix DNA-binding domain"/>
    <property type="match status" value="1"/>
</dbReference>
<proteinExistence type="predicted"/>
<dbReference type="RefSeq" id="WP_168834904.1">
    <property type="nucleotide sequence ID" value="NZ_JABAIK010000002.1"/>
</dbReference>
<reference evidence="2 3" key="1">
    <citation type="submission" date="2020-04" db="EMBL/GenBank/DDBJ databases">
        <title>Vibrio sp. SM6, a novel species isolated from seawater.</title>
        <authorList>
            <person name="Wang X."/>
        </authorList>
    </citation>
    <scope>NUCLEOTIDE SEQUENCE [LARGE SCALE GENOMIC DNA]</scope>
    <source>
        <strain evidence="2 3">SM6</strain>
    </source>
</reference>
<dbReference type="InterPro" id="IPR050706">
    <property type="entry name" value="Cyclic-di-GMP_PDE-like"/>
</dbReference>
<dbReference type="EMBL" id="JABAIK010000002">
    <property type="protein sequence ID" value="NLS11803.1"/>
    <property type="molecule type" value="Genomic_DNA"/>
</dbReference>
<dbReference type="InterPro" id="IPR000792">
    <property type="entry name" value="Tscrpt_reg_LuxR_C"/>
</dbReference>
<dbReference type="SMART" id="SM00052">
    <property type="entry name" value="EAL"/>
    <property type="match status" value="1"/>
</dbReference>
<dbReference type="Pfam" id="PF00196">
    <property type="entry name" value="GerE"/>
    <property type="match status" value="1"/>
</dbReference>
<keyword evidence="3" id="KW-1185">Reference proteome</keyword>
<evidence type="ECO:0000313" key="3">
    <source>
        <dbReference type="Proteomes" id="UP000535589"/>
    </source>
</evidence>
<dbReference type="InterPro" id="IPR036388">
    <property type="entry name" value="WH-like_DNA-bd_sf"/>
</dbReference>
<name>A0A7X8TPG3_9VIBR</name>
<dbReference type="GO" id="GO:0071111">
    <property type="term" value="F:cyclic-guanylate-specific phosphodiesterase activity"/>
    <property type="evidence" value="ECO:0007669"/>
    <property type="project" value="InterPro"/>
</dbReference>
<sequence length="472" mass="54254">MSEAILLDSVIVNELSNVMISKENDNIVDFLISSSINNGSFINYYQPITSFVANEIIGYEVLSRLRMPSDEIVYPQDFLPVVIKNNLTIKLFERCLERAIIDVSSISDDSIIFINVFKSDFDFDLLGIIQSFCERYKFTPNRLILEINESGCFSSDVSIDNILKIKNIGVKIALDDFGSGCSDFDLIFKLGIDKIKIDREYVKDIISNYEHYNFIKTCINFAHSLGVSCVVEGVEDERTYTKLERLGVDFCQGYHISEPLPLEKIKSFIKKNVSKSLLKSDYTYNCKAIVYDNDIDRSNALILRLLARNLFFSVEECSKLKFEPRQLDELHIIEINFYYSNRVFLESKFKSNSKKLILVAYDLMPFEIDLLNTDGHYVIRSSMGLNDTVHEISNVYKIMDTIRRRTINLFTPRERAVISAFSMFNKNVDVADHLGVSQGTIAAYKSKILKKANVDKIYDVILKEKVIRVEQE</sequence>
<dbReference type="CDD" id="cd01948">
    <property type="entry name" value="EAL"/>
    <property type="match status" value="1"/>
</dbReference>
<gene>
    <name evidence="2" type="ORF">HGP28_02725</name>
</gene>
<accession>A0A7X8TPG3</accession>
<dbReference type="AlphaFoldDB" id="A0A7X8TPG3"/>
<comment type="caution">
    <text evidence="2">The sequence shown here is derived from an EMBL/GenBank/DDBJ whole genome shotgun (WGS) entry which is preliminary data.</text>
</comment>
<feature type="domain" description="EAL" evidence="1">
    <location>
        <begin position="25"/>
        <end position="273"/>
    </location>
</feature>
<evidence type="ECO:0000313" key="2">
    <source>
        <dbReference type="EMBL" id="NLS11803.1"/>
    </source>
</evidence>
<dbReference type="SUPFAM" id="SSF141868">
    <property type="entry name" value="EAL domain-like"/>
    <property type="match status" value="1"/>
</dbReference>
<dbReference type="PANTHER" id="PTHR33121:SF71">
    <property type="entry name" value="OXYGEN SENSOR PROTEIN DOSP"/>
    <property type="match status" value="1"/>
</dbReference>
<dbReference type="PANTHER" id="PTHR33121">
    <property type="entry name" value="CYCLIC DI-GMP PHOSPHODIESTERASE PDEF"/>
    <property type="match status" value="1"/>
</dbReference>
<evidence type="ECO:0000259" key="1">
    <source>
        <dbReference type="PROSITE" id="PS50883"/>
    </source>
</evidence>
<dbReference type="InterPro" id="IPR001633">
    <property type="entry name" value="EAL_dom"/>
</dbReference>
<dbReference type="InterPro" id="IPR035919">
    <property type="entry name" value="EAL_sf"/>
</dbReference>
<dbReference type="GO" id="GO:0006355">
    <property type="term" value="P:regulation of DNA-templated transcription"/>
    <property type="evidence" value="ECO:0007669"/>
    <property type="project" value="InterPro"/>
</dbReference>
<protein>
    <submittedName>
        <fullName evidence="2">EAL domain-containing protein</fullName>
    </submittedName>
</protein>
<dbReference type="Proteomes" id="UP000535589">
    <property type="component" value="Unassembled WGS sequence"/>
</dbReference>
<organism evidence="2 3">
    <name type="scientific">Vibrio agarilyticus</name>
    <dbReference type="NCBI Taxonomy" id="2726741"/>
    <lineage>
        <taxon>Bacteria</taxon>
        <taxon>Pseudomonadati</taxon>
        <taxon>Pseudomonadota</taxon>
        <taxon>Gammaproteobacteria</taxon>
        <taxon>Vibrionales</taxon>
        <taxon>Vibrionaceae</taxon>
        <taxon>Vibrio</taxon>
    </lineage>
</organism>
<dbReference type="Gene3D" id="3.20.20.450">
    <property type="entry name" value="EAL domain"/>
    <property type="match status" value="1"/>
</dbReference>
<dbReference type="GO" id="GO:0003677">
    <property type="term" value="F:DNA binding"/>
    <property type="evidence" value="ECO:0007669"/>
    <property type="project" value="InterPro"/>
</dbReference>
<dbReference type="PROSITE" id="PS50883">
    <property type="entry name" value="EAL"/>
    <property type="match status" value="1"/>
</dbReference>
<dbReference type="SUPFAM" id="SSF46894">
    <property type="entry name" value="C-terminal effector domain of the bipartite response regulators"/>
    <property type="match status" value="1"/>
</dbReference>
<dbReference type="InterPro" id="IPR016032">
    <property type="entry name" value="Sig_transdc_resp-reg_C-effctor"/>
</dbReference>